<feature type="region of interest" description="Disordered" evidence="1">
    <location>
        <begin position="207"/>
        <end position="234"/>
    </location>
</feature>
<name>A0A0S2K8C0_9GAMM</name>
<accession>A0A0S2K8C0</accession>
<sequence length="234" mass="25973">MKRTLLISLCAVVICSIYFFSNQKDDNQTTSLISGKKTDEVEVNIISTPFVKETAIVADKPSVKSDIEPSFYAINKLSEKAQSVLSEAGVLPSDLNNEAYIEFDLPSLQELEAGDNFELMIPQSAETFIAEVTFIDVASNGDKSIFGNVTGADGRFHTTVLTVGKDAVYGQLTAPSGNYVFESKDQYGWIAAKRDLYRKHVEFEHSESEHHSDAQHTEQEKTDIFAPKFNNTNK</sequence>
<protein>
    <submittedName>
        <fullName evidence="2">Uncharacterized protein</fullName>
    </submittedName>
</protein>
<dbReference type="RefSeq" id="WP_058032241.1">
    <property type="nucleotide sequence ID" value="NZ_CP013188.1"/>
</dbReference>
<keyword evidence="3" id="KW-1185">Reference proteome</keyword>
<evidence type="ECO:0000313" key="2">
    <source>
        <dbReference type="EMBL" id="ALO44382.1"/>
    </source>
</evidence>
<feature type="compositionally biased region" description="Basic and acidic residues" evidence="1">
    <location>
        <begin position="207"/>
        <end position="223"/>
    </location>
</feature>
<dbReference type="KEGG" id="pphe:PP2015_3914"/>
<proteinExistence type="predicted"/>
<evidence type="ECO:0000256" key="1">
    <source>
        <dbReference type="SAM" id="MobiDB-lite"/>
    </source>
</evidence>
<reference evidence="2 3" key="1">
    <citation type="submission" date="2015-11" db="EMBL/GenBank/DDBJ databases">
        <authorList>
            <person name="Zhang Y."/>
            <person name="Guo Z."/>
        </authorList>
    </citation>
    <scope>NUCLEOTIDE SEQUENCE [LARGE SCALE GENOMIC DNA]</scope>
    <source>
        <strain evidence="2 3">KCTC 12086</strain>
    </source>
</reference>
<organism evidence="2 3">
    <name type="scientific">Pseudoalteromonas phenolica</name>
    <dbReference type="NCBI Taxonomy" id="161398"/>
    <lineage>
        <taxon>Bacteria</taxon>
        <taxon>Pseudomonadati</taxon>
        <taxon>Pseudomonadota</taxon>
        <taxon>Gammaproteobacteria</taxon>
        <taxon>Alteromonadales</taxon>
        <taxon>Pseudoalteromonadaceae</taxon>
        <taxon>Pseudoalteromonas</taxon>
    </lineage>
</organism>
<dbReference type="EMBL" id="CP013188">
    <property type="protein sequence ID" value="ALO44382.1"/>
    <property type="molecule type" value="Genomic_DNA"/>
</dbReference>
<dbReference type="OrthoDB" id="6308247at2"/>
<dbReference type="Proteomes" id="UP000061457">
    <property type="component" value="Chromosome II"/>
</dbReference>
<dbReference type="AlphaFoldDB" id="A0A0S2K8C0"/>
<dbReference type="STRING" id="161398.PP2015_3914"/>
<gene>
    <name evidence="2" type="ORF">PP2015_3914</name>
</gene>
<dbReference type="PATRIC" id="fig|161398.10.peg.4006"/>
<evidence type="ECO:0000313" key="3">
    <source>
        <dbReference type="Proteomes" id="UP000061457"/>
    </source>
</evidence>